<keyword evidence="6" id="KW-1185">Reference proteome</keyword>
<dbReference type="Gene3D" id="1.10.10.60">
    <property type="entry name" value="Homeodomain-like"/>
    <property type="match status" value="1"/>
</dbReference>
<reference evidence="2 6" key="1">
    <citation type="submission" date="2020-07" db="EMBL/GenBank/DDBJ databases">
        <authorList>
            <person name="Feng X."/>
        </authorList>
    </citation>
    <scope>NUCLEOTIDE SEQUENCE [LARGE SCALE GENOMIC DNA]</scope>
    <source>
        <strain evidence="2 6">JCM14086</strain>
    </source>
</reference>
<dbReference type="GO" id="GO:0003677">
    <property type="term" value="F:DNA binding"/>
    <property type="evidence" value="ECO:0007669"/>
    <property type="project" value="InterPro"/>
</dbReference>
<accession>A0A7X1E349</accession>
<dbReference type="GO" id="GO:0004803">
    <property type="term" value="F:transposase activity"/>
    <property type="evidence" value="ECO:0007669"/>
    <property type="project" value="InterPro"/>
</dbReference>
<dbReference type="InterPro" id="IPR009057">
    <property type="entry name" value="Homeodomain-like_sf"/>
</dbReference>
<evidence type="ECO:0000313" key="5">
    <source>
        <dbReference type="EMBL" id="MBC2603909.1"/>
    </source>
</evidence>
<feature type="compositionally biased region" description="Basic and acidic residues" evidence="1">
    <location>
        <begin position="83"/>
        <end position="104"/>
    </location>
</feature>
<evidence type="ECO:0000313" key="2">
    <source>
        <dbReference type="EMBL" id="MBC2600589.1"/>
    </source>
</evidence>
<dbReference type="Pfam" id="PF01527">
    <property type="entry name" value="HTH_Tnp_1"/>
    <property type="match status" value="1"/>
</dbReference>
<gene>
    <name evidence="2" type="ORF">H5P30_02210</name>
    <name evidence="3" type="ORF">H5P30_04635</name>
    <name evidence="4" type="ORF">H5P30_08360</name>
    <name evidence="5" type="ORF">H5P30_19185</name>
</gene>
<proteinExistence type="predicted"/>
<evidence type="ECO:0000256" key="1">
    <source>
        <dbReference type="SAM" id="MobiDB-lite"/>
    </source>
</evidence>
<evidence type="ECO:0000313" key="4">
    <source>
        <dbReference type="EMBL" id="MBC2601788.1"/>
    </source>
</evidence>
<evidence type="ECO:0000313" key="3">
    <source>
        <dbReference type="EMBL" id="MBC2601063.1"/>
    </source>
</evidence>
<feature type="compositionally biased region" description="Basic and acidic residues" evidence="1">
    <location>
        <begin position="60"/>
        <end position="70"/>
    </location>
</feature>
<dbReference type="InterPro" id="IPR002514">
    <property type="entry name" value="Transposase_8"/>
</dbReference>
<dbReference type="EMBL" id="JACHVA010000134">
    <property type="protein sequence ID" value="MBC2603909.1"/>
    <property type="molecule type" value="Genomic_DNA"/>
</dbReference>
<sequence length="104" mass="11890">MKRITDMPPTKPAYSREFREGAVDLLISSARPLKHVAEELGVSPNTLRLWRNRAAGIGGEGRDRDRREPGEMPSGASDPDEASELKRLRRENEQLRRQRDILKK</sequence>
<protein>
    <submittedName>
        <fullName evidence="2">Transposase</fullName>
    </submittedName>
</protein>
<dbReference type="RefSeq" id="WP_185691333.1">
    <property type="nucleotide sequence ID" value="NZ_JACHVA010000027.1"/>
</dbReference>
<comment type="caution">
    <text evidence="2">The sequence shown here is derived from an EMBL/GenBank/DDBJ whole genome shotgun (WGS) entry which is preliminary data.</text>
</comment>
<dbReference type="Proteomes" id="UP000525652">
    <property type="component" value="Unassembled WGS sequence"/>
</dbReference>
<dbReference type="EMBL" id="JACHVA010000076">
    <property type="protein sequence ID" value="MBC2601788.1"/>
    <property type="molecule type" value="Genomic_DNA"/>
</dbReference>
<name>A0A7X1E349_9BACT</name>
<dbReference type="AlphaFoldDB" id="A0A7X1E349"/>
<feature type="region of interest" description="Disordered" evidence="1">
    <location>
        <begin position="51"/>
        <end position="104"/>
    </location>
</feature>
<dbReference type="SUPFAM" id="SSF46689">
    <property type="entry name" value="Homeodomain-like"/>
    <property type="match status" value="1"/>
</dbReference>
<evidence type="ECO:0000313" key="6">
    <source>
        <dbReference type="Proteomes" id="UP000525652"/>
    </source>
</evidence>
<dbReference type="GO" id="GO:0006313">
    <property type="term" value="P:DNA transposition"/>
    <property type="evidence" value="ECO:0007669"/>
    <property type="project" value="InterPro"/>
</dbReference>
<dbReference type="EMBL" id="JACHVA010000027">
    <property type="protein sequence ID" value="MBC2600589.1"/>
    <property type="molecule type" value="Genomic_DNA"/>
</dbReference>
<dbReference type="EMBL" id="JACHVA010000045">
    <property type="protein sequence ID" value="MBC2601063.1"/>
    <property type="molecule type" value="Genomic_DNA"/>
</dbReference>
<feature type="non-terminal residue" evidence="2">
    <location>
        <position position="104"/>
    </location>
</feature>
<organism evidence="2 6">
    <name type="scientific">Puniceicoccus vermicola</name>
    <dbReference type="NCBI Taxonomy" id="388746"/>
    <lineage>
        <taxon>Bacteria</taxon>
        <taxon>Pseudomonadati</taxon>
        <taxon>Verrucomicrobiota</taxon>
        <taxon>Opitutia</taxon>
        <taxon>Puniceicoccales</taxon>
        <taxon>Puniceicoccaceae</taxon>
        <taxon>Puniceicoccus</taxon>
    </lineage>
</organism>